<evidence type="ECO:0008006" key="5">
    <source>
        <dbReference type="Google" id="ProtNLM"/>
    </source>
</evidence>
<accession>A0A0M0L9X4</accession>
<dbReference type="STRING" id="263475.AMD00_19900"/>
<dbReference type="GeneID" id="301138363"/>
<gene>
    <name evidence="3" type="ORF">AMD00_19900</name>
</gene>
<comment type="caution">
    <text evidence="3">The sequence shown here is derived from an EMBL/GenBank/DDBJ whole genome shotgun (WGS) entry which is preliminary data.</text>
</comment>
<protein>
    <recommendedName>
        <fullName evidence="5">Ig-like domain-containing protein</fullName>
    </recommendedName>
</protein>
<evidence type="ECO:0000256" key="2">
    <source>
        <dbReference type="SAM" id="SignalP"/>
    </source>
</evidence>
<evidence type="ECO:0000313" key="4">
    <source>
        <dbReference type="Proteomes" id="UP000036867"/>
    </source>
</evidence>
<keyword evidence="4" id="KW-1185">Reference proteome</keyword>
<reference evidence="4" key="1">
    <citation type="submission" date="2015-08" db="EMBL/GenBank/DDBJ databases">
        <title>Fjat-10028 dsm 16317.</title>
        <authorList>
            <person name="Liu B."/>
            <person name="Wang J."/>
            <person name="Zhu Y."/>
            <person name="Liu G."/>
            <person name="Chen Q."/>
            <person name="Chen Z."/>
            <person name="Lan J."/>
            <person name="Che J."/>
            <person name="Ge C."/>
            <person name="Shi H."/>
            <person name="Pan Z."/>
            <person name="Liu X."/>
        </authorList>
    </citation>
    <scope>NUCLEOTIDE SEQUENCE [LARGE SCALE GENOMIC DNA]</scope>
    <source>
        <strain evidence="4">DSM 16317</strain>
    </source>
</reference>
<dbReference type="OrthoDB" id="2839183at2"/>
<keyword evidence="2" id="KW-0732">Signal</keyword>
<dbReference type="RefSeq" id="WP_053418771.1">
    <property type="nucleotide sequence ID" value="NZ_LILB01000008.1"/>
</dbReference>
<dbReference type="EMBL" id="LILB01000008">
    <property type="protein sequence ID" value="KOO47896.1"/>
    <property type="molecule type" value="Genomic_DNA"/>
</dbReference>
<evidence type="ECO:0000256" key="1">
    <source>
        <dbReference type="SAM" id="MobiDB-lite"/>
    </source>
</evidence>
<dbReference type="Gene3D" id="2.60.40.2700">
    <property type="match status" value="1"/>
</dbReference>
<feature type="chain" id="PRO_5005603249" description="Ig-like domain-containing protein" evidence="2">
    <location>
        <begin position="36"/>
        <end position="370"/>
    </location>
</feature>
<feature type="region of interest" description="Disordered" evidence="1">
    <location>
        <begin position="245"/>
        <end position="279"/>
    </location>
</feature>
<sequence length="370" mass="39393">MRNYSYKFVKPLTSLVLGATLLTSAVIAPITSAEAAVSSSYKITKGKLVSKSTSKIVKGFKTYKGKVYKDGKLLTGLKSGVYYKKGVKSTGWYKGKWYEKGKALTGFGKNTSKLYINGKPAMGNWYKGKWYENGKALTGLGKNTGNLYVNGVLNTGKYLYKNKLYDGAVLNKGLKLYGDKLYSGAALNQGLILFEGKLYNGTALNQGLTLFENKLYNNAALNVGIVQYGGKWYNGSGLASGTITTPDGKTIQVENGVESKPGNGSSSGNNGGTSDHAPTASSVKIVGAAKVGVTLEVTYTYTDIDKDVEKGTTFQWYADGKAIIGATTSTFKLTTDHVGKVISVQVTPKNDKAIGNAVTATLPNVVVTPQ</sequence>
<dbReference type="Proteomes" id="UP000036867">
    <property type="component" value="Unassembled WGS sequence"/>
</dbReference>
<dbReference type="AlphaFoldDB" id="A0A0M0L9X4"/>
<evidence type="ECO:0000313" key="3">
    <source>
        <dbReference type="EMBL" id="KOO47896.1"/>
    </source>
</evidence>
<feature type="signal peptide" evidence="2">
    <location>
        <begin position="1"/>
        <end position="35"/>
    </location>
</feature>
<organism evidence="3 4">
    <name type="scientific">Viridibacillus arvi</name>
    <dbReference type="NCBI Taxonomy" id="263475"/>
    <lineage>
        <taxon>Bacteria</taxon>
        <taxon>Bacillati</taxon>
        <taxon>Bacillota</taxon>
        <taxon>Bacilli</taxon>
        <taxon>Bacillales</taxon>
        <taxon>Caryophanaceae</taxon>
        <taxon>Viridibacillus</taxon>
    </lineage>
</organism>
<proteinExistence type="predicted"/>
<name>A0A0M0L9X4_9BACL</name>